<sequence>MSAYTSPLLSAFGVFEATGPDAGVAAHYGEPLKEQRRLVLGAEKFVLADYSHLGVVTVSGPDRLSWLTTISSQVLAGLSAGESTELLLLSVQGRIDFAAYAVDDGEKVWLICEGSQAADLAEYLDSMKFMLRVEIADVSDTYAVLSSTADPRTAETAPEKLAAGVIWEDPWPGITAGGHSYAEVSEQEHPGADFKRFFTIVNRSDLMEIASSVSLAGVWAAEALRIEAWRPRFGTEVDEKTIPHELDLMRTAVHMNKGCYKGQETIARVHNLGHPPRRLVFLDLDGSEHTLPAAGSSVYAGSKKVGRVTSVAQHWEAGSIALAVIKRNVDPAAELRVVDETTNADTPAQYAAAQTVIVSPEAGQTVGRRDMGDFLRR</sequence>
<dbReference type="SUPFAM" id="SSF101790">
    <property type="entry name" value="Aminomethyltransferase beta-barrel domain"/>
    <property type="match status" value="1"/>
</dbReference>
<dbReference type="EMBL" id="BMDC01000001">
    <property type="protein sequence ID" value="GGH60764.1"/>
    <property type="molecule type" value="Genomic_DNA"/>
</dbReference>
<dbReference type="PANTHER" id="PTHR22602:SF0">
    <property type="entry name" value="TRANSFERASE CAF17, MITOCHONDRIAL-RELATED"/>
    <property type="match status" value="1"/>
</dbReference>
<dbReference type="Pfam" id="PF08669">
    <property type="entry name" value="GCV_T_C"/>
    <property type="match status" value="1"/>
</dbReference>
<keyword evidence="4" id="KW-1185">Reference proteome</keyword>
<dbReference type="RefSeq" id="WP_188359127.1">
    <property type="nucleotide sequence ID" value="NZ_BMDC01000001.1"/>
</dbReference>
<dbReference type="Gene3D" id="3.30.1360.120">
    <property type="entry name" value="Probable tRNA modification gtpase trme, domain 1"/>
    <property type="match status" value="1"/>
</dbReference>
<dbReference type="InterPro" id="IPR013977">
    <property type="entry name" value="GcvT_C"/>
</dbReference>
<name>A0A917MU92_9MICC</name>
<dbReference type="InterPro" id="IPR045179">
    <property type="entry name" value="YgfZ/GcvT"/>
</dbReference>
<dbReference type="PANTHER" id="PTHR22602">
    <property type="entry name" value="TRANSFERASE CAF17, MITOCHONDRIAL-RELATED"/>
    <property type="match status" value="1"/>
</dbReference>
<evidence type="ECO:0000313" key="3">
    <source>
        <dbReference type="EMBL" id="GGH60764.1"/>
    </source>
</evidence>
<organism evidence="3 4">
    <name type="scientific">Rothia aerolata</name>
    <dbReference type="NCBI Taxonomy" id="1812262"/>
    <lineage>
        <taxon>Bacteria</taxon>
        <taxon>Bacillati</taxon>
        <taxon>Actinomycetota</taxon>
        <taxon>Actinomycetes</taxon>
        <taxon>Micrococcales</taxon>
        <taxon>Micrococcaceae</taxon>
        <taxon>Rothia</taxon>
    </lineage>
</organism>
<dbReference type="Proteomes" id="UP000600171">
    <property type="component" value="Unassembled WGS sequence"/>
</dbReference>
<dbReference type="GO" id="GO:0016226">
    <property type="term" value="P:iron-sulfur cluster assembly"/>
    <property type="evidence" value="ECO:0007669"/>
    <property type="project" value="TreeGrafter"/>
</dbReference>
<keyword evidence="1" id="KW-0809">Transit peptide</keyword>
<evidence type="ECO:0000313" key="4">
    <source>
        <dbReference type="Proteomes" id="UP000600171"/>
    </source>
</evidence>
<proteinExistence type="predicted"/>
<dbReference type="InterPro" id="IPR017703">
    <property type="entry name" value="YgfZ/GCV_T_CS"/>
</dbReference>
<dbReference type="AlphaFoldDB" id="A0A917MU92"/>
<accession>A0A917MU92</accession>
<dbReference type="SUPFAM" id="SSF103025">
    <property type="entry name" value="Folate-binding domain"/>
    <property type="match status" value="1"/>
</dbReference>
<evidence type="ECO:0000259" key="2">
    <source>
        <dbReference type="Pfam" id="PF08669"/>
    </source>
</evidence>
<dbReference type="InterPro" id="IPR027266">
    <property type="entry name" value="TrmE/GcvT-like"/>
</dbReference>
<feature type="domain" description="Aminomethyltransferase C-terminal" evidence="2">
    <location>
        <begin position="277"/>
        <end position="337"/>
    </location>
</feature>
<dbReference type="NCBIfam" id="TIGR03317">
    <property type="entry name" value="ygfZ_signature"/>
    <property type="match status" value="1"/>
</dbReference>
<dbReference type="InterPro" id="IPR029043">
    <property type="entry name" value="GcvT/YgfZ_C"/>
</dbReference>
<evidence type="ECO:0000256" key="1">
    <source>
        <dbReference type="ARBA" id="ARBA00022946"/>
    </source>
</evidence>
<comment type="caution">
    <text evidence="3">The sequence shown here is derived from an EMBL/GenBank/DDBJ whole genome shotgun (WGS) entry which is preliminary data.</text>
</comment>
<reference evidence="3 4" key="1">
    <citation type="journal article" date="2014" name="Int. J. Syst. Evol. Microbiol.">
        <title>Complete genome sequence of Corynebacterium casei LMG S-19264T (=DSM 44701T), isolated from a smear-ripened cheese.</title>
        <authorList>
            <consortium name="US DOE Joint Genome Institute (JGI-PGF)"/>
            <person name="Walter F."/>
            <person name="Albersmeier A."/>
            <person name="Kalinowski J."/>
            <person name="Ruckert C."/>
        </authorList>
    </citation>
    <scope>NUCLEOTIDE SEQUENCE [LARGE SCALE GENOMIC DNA]</scope>
    <source>
        <strain evidence="3 4">CCM 8669</strain>
    </source>
</reference>
<gene>
    <name evidence="3" type="ORF">GCM10007359_09270</name>
</gene>
<protein>
    <submittedName>
        <fullName evidence="3">Folate-binding protein</fullName>
    </submittedName>
</protein>